<dbReference type="Proteomes" id="UP001216638">
    <property type="component" value="Chromosome 1"/>
</dbReference>
<organism evidence="3 4">
    <name type="scientific">Malassezia brasiliensis</name>
    <dbReference type="NCBI Taxonomy" id="1821822"/>
    <lineage>
        <taxon>Eukaryota</taxon>
        <taxon>Fungi</taxon>
        <taxon>Dikarya</taxon>
        <taxon>Basidiomycota</taxon>
        <taxon>Ustilaginomycotina</taxon>
        <taxon>Malasseziomycetes</taxon>
        <taxon>Malasseziales</taxon>
        <taxon>Malasseziaceae</taxon>
        <taxon>Malassezia</taxon>
    </lineage>
</organism>
<feature type="region of interest" description="Disordered" evidence="2">
    <location>
        <begin position="34"/>
        <end position="53"/>
    </location>
</feature>
<keyword evidence="4" id="KW-1185">Reference proteome</keyword>
<evidence type="ECO:0000313" key="4">
    <source>
        <dbReference type="Proteomes" id="UP001216638"/>
    </source>
</evidence>
<evidence type="ECO:0008006" key="5">
    <source>
        <dbReference type="Google" id="ProtNLM"/>
    </source>
</evidence>
<accession>A0AAF0DR98</accession>
<evidence type="ECO:0000256" key="2">
    <source>
        <dbReference type="SAM" id="MobiDB-lite"/>
    </source>
</evidence>
<dbReference type="Pfam" id="PF07956">
    <property type="entry name" value="DUF1690"/>
    <property type="match status" value="1"/>
</dbReference>
<proteinExistence type="predicted"/>
<dbReference type="AlphaFoldDB" id="A0AAF0DR98"/>
<dbReference type="InterPro" id="IPR012471">
    <property type="entry name" value="DUF1690"/>
</dbReference>
<sequence length="174" mass="19890">MGATPSKHESTSPATEPVDRMELGNALARKLKEVVPDASAPAPDAKRQELIDSSIQDKIHAELSKLRKQEQEMQKKIELALEKENIERQGKPWFGKDKGQSSELLQQELNRVKAQIEKFNKRSIDSFPALKKAREDIIQCYRNDTKRTLDCWREVDAFNKAVADAEKELFAAWK</sequence>
<dbReference type="EMBL" id="CP119951">
    <property type="protein sequence ID" value="WFC94655.1"/>
    <property type="molecule type" value="Genomic_DNA"/>
</dbReference>
<gene>
    <name evidence="3" type="ORF">MBRA1_001289</name>
</gene>
<feature type="compositionally biased region" description="Basic and acidic residues" evidence="2">
    <location>
        <begin position="1"/>
        <end position="10"/>
    </location>
</feature>
<feature type="compositionally biased region" description="Basic and acidic residues" evidence="2">
    <location>
        <begin position="44"/>
        <end position="53"/>
    </location>
</feature>
<evidence type="ECO:0000256" key="1">
    <source>
        <dbReference type="SAM" id="Coils"/>
    </source>
</evidence>
<protein>
    <recommendedName>
        <fullName evidence="5">MICOS complex subunit mic19</fullName>
    </recommendedName>
</protein>
<keyword evidence="1" id="KW-0175">Coiled coil</keyword>
<name>A0AAF0DR98_9BASI</name>
<evidence type="ECO:0000313" key="3">
    <source>
        <dbReference type="EMBL" id="WFC94655.1"/>
    </source>
</evidence>
<feature type="coiled-coil region" evidence="1">
    <location>
        <begin position="56"/>
        <end position="122"/>
    </location>
</feature>
<reference evidence="3" key="1">
    <citation type="submission" date="2023-03" db="EMBL/GenBank/DDBJ databases">
        <title>Mating type loci evolution in Malassezia.</title>
        <authorList>
            <person name="Coelho M.A."/>
        </authorList>
    </citation>
    <scope>NUCLEOTIDE SEQUENCE</scope>
    <source>
        <strain evidence="3">CBS 14135</strain>
    </source>
</reference>
<feature type="region of interest" description="Disordered" evidence="2">
    <location>
        <begin position="1"/>
        <end position="24"/>
    </location>
</feature>